<keyword evidence="6" id="KW-0813">Transport</keyword>
<evidence type="ECO:0000256" key="2">
    <source>
        <dbReference type="ARBA" id="ARBA00008892"/>
    </source>
</evidence>
<keyword evidence="5 6" id="KW-0472">Membrane</keyword>
<evidence type="ECO:0000256" key="5">
    <source>
        <dbReference type="ARBA" id="ARBA00023136"/>
    </source>
</evidence>
<accession>A0A890JLD4</accession>
<dbReference type="Pfam" id="PF05933">
    <property type="entry name" value="Fun_ATP-synt_8"/>
    <property type="match status" value="1"/>
</dbReference>
<comment type="subunit">
    <text evidence="6">F-type ATPases have 2 components, CF(1) - the catalytic core - and CF(0) - the membrane proton channel.</text>
</comment>
<name>A0A890JLD4_9FUNG</name>
<sequence>MPQLEPLYFLNSISWTYFIFVITLFLITKIFLPLNLRTQLVRASLIKI</sequence>
<geneLocation type="mitochondrion" evidence="7"/>
<evidence type="ECO:0000313" key="7">
    <source>
        <dbReference type="EMBL" id="QRH18103.1"/>
    </source>
</evidence>
<gene>
    <name evidence="7" type="primary">atp8</name>
</gene>
<keyword evidence="6" id="KW-0066">ATP synthesis</keyword>
<dbReference type="GO" id="GO:0015078">
    <property type="term" value="F:proton transmembrane transporter activity"/>
    <property type="evidence" value="ECO:0007669"/>
    <property type="project" value="UniProtKB-UniRule"/>
</dbReference>
<comment type="subcellular location">
    <subcellularLocation>
        <location evidence="1">Membrane</location>
        <topology evidence="1">Single-pass membrane protein</topology>
    </subcellularLocation>
    <subcellularLocation>
        <location evidence="6">Mitochondrion inner membrane</location>
        <topology evidence="6">Single-pass membrane protein</topology>
    </subcellularLocation>
</comment>
<protein>
    <recommendedName>
        <fullName evidence="6">ATP synthase protein 8</fullName>
    </recommendedName>
</protein>
<dbReference type="GO" id="GO:0005743">
    <property type="term" value="C:mitochondrial inner membrane"/>
    <property type="evidence" value="ECO:0007669"/>
    <property type="project" value="UniProtKB-SubCell"/>
</dbReference>
<comment type="function">
    <text evidence="6">Mitochondrial membrane ATP synthase (F(1)F(0) ATP synthase or Complex V) produces ATP from ADP in the presence of a proton gradient across the membrane which is generated by electron transport complexes of the respiratory chain. F-type ATPases consist of two structural domains, F(1) - containing the extramembraneous catalytic core and F(0) - containing the membrane proton channel, linked together by a central stalk and a peripheral stalk. During catalysis, ATP synthesis in the catalytic domain of F(1) is coupled via a rotary mechanism of the central stalk subunits to proton translocation. Part of the complex F(0) domain. Minor subunit located with subunit a in the membrane.</text>
</comment>
<keyword evidence="6 7" id="KW-0496">Mitochondrion</keyword>
<keyword evidence="4 6" id="KW-1133">Transmembrane helix</keyword>
<dbReference type="GO" id="GO:0015986">
    <property type="term" value="P:proton motive force-driven ATP synthesis"/>
    <property type="evidence" value="ECO:0007669"/>
    <property type="project" value="UniProtKB-UniRule"/>
</dbReference>
<keyword evidence="6" id="KW-0375">Hydrogen ion transport</keyword>
<evidence type="ECO:0000256" key="6">
    <source>
        <dbReference type="RuleBase" id="RU368038"/>
    </source>
</evidence>
<keyword evidence="6" id="KW-0406">Ion transport</keyword>
<keyword evidence="3 6" id="KW-0812">Transmembrane</keyword>
<organism evidence="7">
    <name type="scientific">Blastocladiella sp</name>
    <dbReference type="NCBI Taxonomy" id="2169676"/>
    <lineage>
        <taxon>Eukaryota</taxon>
        <taxon>Fungi</taxon>
        <taxon>Fungi incertae sedis</taxon>
        <taxon>Blastocladiomycota</taxon>
        <taxon>Blastocladiomycetes</taxon>
        <taxon>Blastocladiales</taxon>
        <taxon>Blastocladiaceae</taxon>
        <taxon>Blastocladiella</taxon>
    </lineage>
</organism>
<evidence type="ECO:0000256" key="1">
    <source>
        <dbReference type="ARBA" id="ARBA00004167"/>
    </source>
</evidence>
<feature type="transmembrane region" description="Helical" evidence="6">
    <location>
        <begin position="12"/>
        <end position="32"/>
    </location>
</feature>
<evidence type="ECO:0000256" key="3">
    <source>
        <dbReference type="ARBA" id="ARBA00022692"/>
    </source>
</evidence>
<dbReference type="InterPro" id="IPR009230">
    <property type="entry name" value="ATP_synth_su8_fun"/>
</dbReference>
<dbReference type="GO" id="GO:0045259">
    <property type="term" value="C:proton-transporting ATP synthase complex"/>
    <property type="evidence" value="ECO:0007669"/>
    <property type="project" value="UniProtKB-KW"/>
</dbReference>
<dbReference type="AlphaFoldDB" id="A0A890JLD4"/>
<reference evidence="7" key="1">
    <citation type="journal article" date="2020" name="Mitochondrial DNA Part B Resour">
        <title>Mitochondrial genome characterization and phylogenetic analysis of Blastocladiella sp. (Blastocladiales: Blastocladiaceae).</title>
        <authorList>
            <person name="Wang X."/>
            <person name="Liu N."/>
        </authorList>
    </citation>
    <scope>NUCLEOTIDE SEQUENCE</scope>
</reference>
<dbReference type="EMBL" id="MN873040">
    <property type="protein sequence ID" value="QRH18103.1"/>
    <property type="molecule type" value="Genomic_DNA"/>
</dbReference>
<keyword evidence="6" id="KW-0138">CF(0)</keyword>
<proteinExistence type="inferred from homology"/>
<evidence type="ECO:0000256" key="4">
    <source>
        <dbReference type="ARBA" id="ARBA00022989"/>
    </source>
</evidence>
<comment type="similarity">
    <text evidence="2 6">Belongs to the ATPase protein 8 family.</text>
</comment>